<protein>
    <submittedName>
        <fullName evidence="2">Uncharacterized protein</fullName>
    </submittedName>
</protein>
<accession>A0A8T0VB52</accession>
<proteinExistence type="predicted"/>
<evidence type="ECO:0000313" key="2">
    <source>
        <dbReference type="EMBL" id="KAG2632450.1"/>
    </source>
</evidence>
<organism evidence="2 3">
    <name type="scientific">Panicum virgatum</name>
    <name type="common">Blackwell switchgrass</name>
    <dbReference type="NCBI Taxonomy" id="38727"/>
    <lineage>
        <taxon>Eukaryota</taxon>
        <taxon>Viridiplantae</taxon>
        <taxon>Streptophyta</taxon>
        <taxon>Embryophyta</taxon>
        <taxon>Tracheophyta</taxon>
        <taxon>Spermatophyta</taxon>
        <taxon>Magnoliopsida</taxon>
        <taxon>Liliopsida</taxon>
        <taxon>Poales</taxon>
        <taxon>Poaceae</taxon>
        <taxon>PACMAD clade</taxon>
        <taxon>Panicoideae</taxon>
        <taxon>Panicodae</taxon>
        <taxon>Paniceae</taxon>
        <taxon>Panicinae</taxon>
        <taxon>Panicum</taxon>
        <taxon>Panicum sect. Hiantes</taxon>
    </lineage>
</organism>
<keyword evidence="3" id="KW-1185">Reference proteome</keyword>
<comment type="caution">
    <text evidence="2">The sequence shown here is derived from an EMBL/GenBank/DDBJ whole genome shotgun (WGS) entry which is preliminary data.</text>
</comment>
<reference evidence="2" key="1">
    <citation type="submission" date="2020-05" db="EMBL/GenBank/DDBJ databases">
        <title>WGS assembly of Panicum virgatum.</title>
        <authorList>
            <person name="Lovell J.T."/>
            <person name="Jenkins J."/>
            <person name="Shu S."/>
            <person name="Juenger T.E."/>
            <person name="Schmutz J."/>
        </authorList>
    </citation>
    <scope>NUCLEOTIDE SEQUENCE</scope>
    <source>
        <strain evidence="2">AP13</strain>
    </source>
</reference>
<sequence>MDEDWIGRQRLHGRGLDRTTTFTWTRIGLDDYVYMEEDWISVQVDGQGLTYEWMDEDWTTTSADVNKGLTSLGAGGRGRGAGTAGVEVGAGELGPAAVEVAQGWGATGAGEVGAGELGRRVEVESGVRARSGQASSGGARVEDVGARGSARRGARGRWRDGAAKLGRRVLWRRWSAALGDDDGSEQEAVWIEQRDDVAPAEFKRKS</sequence>
<feature type="region of interest" description="Disordered" evidence="1">
    <location>
        <begin position="131"/>
        <end position="154"/>
    </location>
</feature>
<gene>
    <name evidence="2" type="ORF">PVAP13_2NG095746</name>
</gene>
<dbReference type="AlphaFoldDB" id="A0A8T0VB52"/>
<dbReference type="Proteomes" id="UP000823388">
    <property type="component" value="Chromosome 2N"/>
</dbReference>
<evidence type="ECO:0000256" key="1">
    <source>
        <dbReference type="SAM" id="MobiDB-lite"/>
    </source>
</evidence>
<dbReference type="EMBL" id="CM029040">
    <property type="protein sequence ID" value="KAG2632450.1"/>
    <property type="molecule type" value="Genomic_DNA"/>
</dbReference>
<evidence type="ECO:0000313" key="3">
    <source>
        <dbReference type="Proteomes" id="UP000823388"/>
    </source>
</evidence>
<name>A0A8T0VB52_PANVG</name>